<comment type="subcellular location">
    <subcellularLocation>
        <location evidence="1">Membrane</location>
        <topology evidence="1">Multi-pass membrane protein</topology>
    </subcellularLocation>
</comment>
<dbReference type="VEuPathDB" id="VectorBase:LDEU011441"/>
<evidence type="ECO:0000256" key="4">
    <source>
        <dbReference type="ARBA" id="ARBA00022989"/>
    </source>
</evidence>
<feature type="transmembrane region" description="Helical" evidence="6">
    <location>
        <begin position="95"/>
        <end position="115"/>
    </location>
</feature>
<organism evidence="7 8">
    <name type="scientific">Leptotrombidium deliense</name>
    <dbReference type="NCBI Taxonomy" id="299467"/>
    <lineage>
        <taxon>Eukaryota</taxon>
        <taxon>Metazoa</taxon>
        <taxon>Ecdysozoa</taxon>
        <taxon>Arthropoda</taxon>
        <taxon>Chelicerata</taxon>
        <taxon>Arachnida</taxon>
        <taxon>Acari</taxon>
        <taxon>Acariformes</taxon>
        <taxon>Trombidiformes</taxon>
        <taxon>Prostigmata</taxon>
        <taxon>Anystina</taxon>
        <taxon>Parasitengona</taxon>
        <taxon>Trombiculoidea</taxon>
        <taxon>Trombiculidae</taxon>
        <taxon>Leptotrombidium</taxon>
    </lineage>
</organism>
<dbReference type="Proteomes" id="UP000288716">
    <property type="component" value="Unassembled WGS sequence"/>
</dbReference>
<comment type="caution">
    <text evidence="7">The sequence shown here is derived from an EMBL/GenBank/DDBJ whole genome shotgun (WGS) entry which is preliminary data.</text>
</comment>
<reference evidence="7 8" key="1">
    <citation type="journal article" date="2018" name="Gigascience">
        <title>Genomes of trombidid mites reveal novel predicted allergens and laterally-transferred genes associated with secondary metabolism.</title>
        <authorList>
            <person name="Dong X."/>
            <person name="Chaisiri K."/>
            <person name="Xia D."/>
            <person name="Armstrong S.D."/>
            <person name="Fang Y."/>
            <person name="Donnelly M.J."/>
            <person name="Kadowaki T."/>
            <person name="McGarry J.W."/>
            <person name="Darby A.C."/>
            <person name="Makepeace B.L."/>
        </authorList>
    </citation>
    <scope>NUCLEOTIDE SEQUENCE [LARGE SCALE GENOMIC DNA]</scope>
    <source>
        <strain evidence="7">UoL-UT</strain>
    </source>
</reference>
<evidence type="ECO:0000313" key="7">
    <source>
        <dbReference type="EMBL" id="RWS20599.1"/>
    </source>
</evidence>
<evidence type="ECO:0000313" key="8">
    <source>
        <dbReference type="Proteomes" id="UP000288716"/>
    </source>
</evidence>
<sequence length="119" mass="12754">MYKVEILANLKQALTSNNIIIKSNHCAYVNLCFVTRIIEPIDASLLNTSANVIVVKKAEGASSKAVTIYEACSAIGYTLGPPIGSLFFSLGGFKLPFIVLGVFVLLNLPGSLYCLGNNR</sequence>
<dbReference type="STRING" id="299467.A0A443RZA4"/>
<dbReference type="InterPro" id="IPR036259">
    <property type="entry name" value="MFS_trans_sf"/>
</dbReference>
<evidence type="ECO:0000256" key="1">
    <source>
        <dbReference type="ARBA" id="ARBA00004141"/>
    </source>
</evidence>
<keyword evidence="8" id="KW-1185">Reference proteome</keyword>
<dbReference type="InterPro" id="IPR011701">
    <property type="entry name" value="MFS"/>
</dbReference>
<dbReference type="PANTHER" id="PTHR23506">
    <property type="entry name" value="GH10249P"/>
    <property type="match status" value="1"/>
</dbReference>
<name>A0A443RZA4_9ACAR</name>
<dbReference type="GO" id="GO:0022857">
    <property type="term" value="F:transmembrane transporter activity"/>
    <property type="evidence" value="ECO:0007669"/>
    <property type="project" value="InterPro"/>
</dbReference>
<evidence type="ECO:0000256" key="5">
    <source>
        <dbReference type="ARBA" id="ARBA00023136"/>
    </source>
</evidence>
<keyword evidence="3 6" id="KW-0812">Transmembrane</keyword>
<accession>A0A443RZA4</accession>
<dbReference type="PANTHER" id="PTHR23506:SF26">
    <property type="entry name" value="MFS-TYPE TRANSPORTER SLC18B1"/>
    <property type="match status" value="1"/>
</dbReference>
<gene>
    <name evidence="7" type="ORF">B4U80_12051</name>
</gene>
<proteinExistence type="predicted"/>
<evidence type="ECO:0000256" key="6">
    <source>
        <dbReference type="SAM" id="Phobius"/>
    </source>
</evidence>
<dbReference type="GO" id="GO:0016020">
    <property type="term" value="C:membrane"/>
    <property type="evidence" value="ECO:0007669"/>
    <property type="project" value="UniProtKB-SubCell"/>
</dbReference>
<keyword evidence="2" id="KW-0813">Transport</keyword>
<keyword evidence="5 6" id="KW-0472">Membrane</keyword>
<dbReference type="EMBL" id="NCKV01016585">
    <property type="protein sequence ID" value="RWS20599.1"/>
    <property type="molecule type" value="Genomic_DNA"/>
</dbReference>
<feature type="non-terminal residue" evidence="7">
    <location>
        <position position="119"/>
    </location>
</feature>
<dbReference type="AlphaFoldDB" id="A0A443RZA4"/>
<dbReference type="Pfam" id="PF07690">
    <property type="entry name" value="MFS_1"/>
    <property type="match status" value="1"/>
</dbReference>
<evidence type="ECO:0000256" key="2">
    <source>
        <dbReference type="ARBA" id="ARBA00022448"/>
    </source>
</evidence>
<keyword evidence="4 6" id="KW-1133">Transmembrane helix</keyword>
<dbReference type="Gene3D" id="1.20.1250.20">
    <property type="entry name" value="MFS general substrate transporter like domains"/>
    <property type="match status" value="1"/>
</dbReference>
<evidence type="ECO:0000256" key="3">
    <source>
        <dbReference type="ARBA" id="ARBA00022692"/>
    </source>
</evidence>
<dbReference type="SUPFAM" id="SSF103473">
    <property type="entry name" value="MFS general substrate transporter"/>
    <property type="match status" value="1"/>
</dbReference>
<dbReference type="OrthoDB" id="446368at2759"/>
<dbReference type="InterPro" id="IPR050930">
    <property type="entry name" value="MFS_Vesicular_Transporter"/>
</dbReference>
<protein>
    <submittedName>
        <fullName evidence="7">MFS-type transporter SLC18B1-like protein</fullName>
    </submittedName>
</protein>